<dbReference type="OrthoDB" id="430436at2759"/>
<dbReference type="Proteomes" id="UP000183365">
    <property type="component" value="Unassembled WGS sequence"/>
</dbReference>
<dbReference type="AlphaFoldDB" id="A0A1L0B023"/>
<dbReference type="SUPFAM" id="SSF51735">
    <property type="entry name" value="NAD(P)-binding Rossmann-fold domains"/>
    <property type="match status" value="1"/>
</dbReference>
<dbReference type="Pfam" id="PF08732">
    <property type="entry name" value="HIM1"/>
    <property type="match status" value="1"/>
</dbReference>
<evidence type="ECO:0008006" key="3">
    <source>
        <dbReference type="Google" id="ProtNLM"/>
    </source>
</evidence>
<keyword evidence="2" id="KW-1185">Reference proteome</keyword>
<dbReference type="EMBL" id="FQNF01000030">
    <property type="protein sequence ID" value="SGZ39744.1"/>
    <property type="molecule type" value="Genomic_DNA"/>
</dbReference>
<dbReference type="Gene3D" id="3.40.50.720">
    <property type="entry name" value="NAD(P)-binding Rossmann-like Domain"/>
    <property type="match status" value="1"/>
</dbReference>
<evidence type="ECO:0000313" key="2">
    <source>
        <dbReference type="Proteomes" id="UP000183365"/>
    </source>
</evidence>
<reference evidence="2" key="1">
    <citation type="submission" date="2016-11" db="EMBL/GenBank/DDBJ databases">
        <authorList>
            <person name="Guldener U."/>
        </authorList>
    </citation>
    <scope>NUCLEOTIDE SEQUENCE [LARGE SCALE GENOMIC DNA]</scope>
</reference>
<sequence>MTIVKLTKKTYSFLLDSNYVEKSTCTRIDQKRNNVDYNDKCTIILGSTGVIGSKVIKNIVESLVNTDNSHTSKGYTTSLILLKRKDTFLGKALYSYNEYNIIYEERVRKEMSFEPDHSFVLIQSTFKSKDNSNSRIVNIYEIIYEDSSKWDTILSKWKRQNIFTMLPEYNLLTGIVSCLGTSKSNLQNEAFTNKKTLSQKKVDYDLNLAIIKSVTNSSVRIILLTSFNSFPLGSYIPYFRNKIYLEKDVTGLLEFSNVFIIRPGPYVVSNSNYDIVSKYVSSESTDFRSFLSQIIAYNFYKTQLSRFFGYCVRANDVANTIVTALFFESIDEKNSKIIYVNSKNMT</sequence>
<dbReference type="VEuPathDB" id="FungiDB:HGUI_01944"/>
<dbReference type="InterPro" id="IPR036291">
    <property type="entry name" value="NAD(P)-bd_dom_sf"/>
</dbReference>
<evidence type="ECO:0000313" key="1">
    <source>
        <dbReference type="EMBL" id="SGZ39744.1"/>
    </source>
</evidence>
<proteinExistence type="predicted"/>
<accession>A0A1L0B023</accession>
<protein>
    <recommendedName>
        <fullName evidence="3">Thioester reductase (TE) domain-containing protein</fullName>
    </recommendedName>
</protein>
<gene>
    <name evidence="1" type="ORF">HGUI_01944</name>
</gene>
<dbReference type="InterPro" id="IPR014843">
    <property type="entry name" value="Him1/Fmp52"/>
</dbReference>
<name>A0A1L0B023_9ASCO</name>
<organism evidence="1 2">
    <name type="scientific">Hanseniaspora guilliermondii</name>
    <dbReference type="NCBI Taxonomy" id="56406"/>
    <lineage>
        <taxon>Eukaryota</taxon>
        <taxon>Fungi</taxon>
        <taxon>Dikarya</taxon>
        <taxon>Ascomycota</taxon>
        <taxon>Saccharomycotina</taxon>
        <taxon>Saccharomycetes</taxon>
        <taxon>Saccharomycodales</taxon>
        <taxon>Saccharomycodaceae</taxon>
        <taxon>Hanseniaspora</taxon>
    </lineage>
</organism>